<proteinExistence type="predicted"/>
<feature type="compositionally biased region" description="Basic and acidic residues" evidence="1">
    <location>
        <begin position="93"/>
        <end position="109"/>
    </location>
</feature>
<dbReference type="RefSeq" id="XP_014157295.1">
    <property type="nucleotide sequence ID" value="XM_014301820.1"/>
</dbReference>
<evidence type="ECO:0000313" key="3">
    <source>
        <dbReference type="Proteomes" id="UP000054560"/>
    </source>
</evidence>
<feature type="region of interest" description="Disordered" evidence="1">
    <location>
        <begin position="71"/>
        <end position="121"/>
    </location>
</feature>
<dbReference type="Proteomes" id="UP000054560">
    <property type="component" value="Unassembled WGS sequence"/>
</dbReference>
<accession>A0A0L0G554</accession>
<dbReference type="AlphaFoldDB" id="A0A0L0G554"/>
<feature type="compositionally biased region" description="Basic and acidic residues" evidence="1">
    <location>
        <begin position="16"/>
        <end position="35"/>
    </location>
</feature>
<name>A0A0L0G554_9EUKA</name>
<protein>
    <submittedName>
        <fullName evidence="2">Uncharacterized protein</fullName>
    </submittedName>
</protein>
<sequence length="121" mass="14199">MPSIRQSRRQQQLAPETRERQGLEPRRTKRQESKQGEPQYASISPRTSGISRTQTDELQSNKEILRQEFLTHQRQTSVPLTPPHEGQANEVTQARRQETRQAVDRETKCPLKCPKQRRRQS</sequence>
<dbReference type="EMBL" id="KQ241837">
    <property type="protein sequence ID" value="KNC83393.1"/>
    <property type="molecule type" value="Genomic_DNA"/>
</dbReference>
<organism evidence="2 3">
    <name type="scientific">Sphaeroforma arctica JP610</name>
    <dbReference type="NCBI Taxonomy" id="667725"/>
    <lineage>
        <taxon>Eukaryota</taxon>
        <taxon>Ichthyosporea</taxon>
        <taxon>Ichthyophonida</taxon>
        <taxon>Sphaeroforma</taxon>
    </lineage>
</organism>
<evidence type="ECO:0000313" key="2">
    <source>
        <dbReference type="EMBL" id="KNC83393.1"/>
    </source>
</evidence>
<dbReference type="GeneID" id="25904863"/>
<keyword evidence="3" id="KW-1185">Reference proteome</keyword>
<feature type="region of interest" description="Disordered" evidence="1">
    <location>
        <begin position="1"/>
        <end position="56"/>
    </location>
</feature>
<evidence type="ECO:0000256" key="1">
    <source>
        <dbReference type="SAM" id="MobiDB-lite"/>
    </source>
</evidence>
<gene>
    <name evidence="2" type="ORF">SARC_04359</name>
</gene>
<reference evidence="2 3" key="1">
    <citation type="submission" date="2011-02" db="EMBL/GenBank/DDBJ databases">
        <title>The Genome Sequence of Sphaeroforma arctica JP610.</title>
        <authorList>
            <consortium name="The Broad Institute Genome Sequencing Platform"/>
            <person name="Russ C."/>
            <person name="Cuomo C."/>
            <person name="Young S.K."/>
            <person name="Zeng Q."/>
            <person name="Gargeya S."/>
            <person name="Alvarado L."/>
            <person name="Berlin A."/>
            <person name="Chapman S.B."/>
            <person name="Chen Z."/>
            <person name="Freedman E."/>
            <person name="Gellesch M."/>
            <person name="Goldberg J."/>
            <person name="Griggs A."/>
            <person name="Gujja S."/>
            <person name="Heilman E."/>
            <person name="Heiman D."/>
            <person name="Howarth C."/>
            <person name="Mehta T."/>
            <person name="Neiman D."/>
            <person name="Pearson M."/>
            <person name="Roberts A."/>
            <person name="Saif S."/>
            <person name="Shea T."/>
            <person name="Shenoy N."/>
            <person name="Sisk P."/>
            <person name="Stolte C."/>
            <person name="Sykes S."/>
            <person name="White J."/>
            <person name="Yandava C."/>
            <person name="Burger G."/>
            <person name="Gray M.W."/>
            <person name="Holland P.W.H."/>
            <person name="King N."/>
            <person name="Lang F.B.F."/>
            <person name="Roger A.J."/>
            <person name="Ruiz-Trillo I."/>
            <person name="Haas B."/>
            <person name="Nusbaum C."/>
            <person name="Birren B."/>
        </authorList>
    </citation>
    <scope>NUCLEOTIDE SEQUENCE [LARGE SCALE GENOMIC DNA]</scope>
    <source>
        <strain evidence="2 3">JP610</strain>
    </source>
</reference>
<feature type="compositionally biased region" description="Polar residues" evidence="1">
    <location>
        <begin position="41"/>
        <end position="56"/>
    </location>
</feature>